<sequence length="351" mass="40167">MVGKNEKPAVGKLENFFGIPAAELSYAASTMSVIGGIASAVGFFTSRSENRKILGKLEDIQKYLREMDSKIEAIQSQNREIIQKIDDLPRKIHAIVDEVVGAHLLEEKYAILQSIQLNYFNLNWLSRRRYRINTVGWDRYSEALTYLMTRENRISKLPELLFWCEFALIITEGRAIKVVNSLVLDKGGMVVPLFQQLRDNLRKSHNKLDAILSSSYVRKHNFSQNLGDLSKLKYSLVPDKRTERPVVALICPEGQIPNGGCKEVETTRALPENIKFNENKKRFPKKIKKQLEILKMDCMYYANARDALLSLARYSEIISEDALTISELHLTTKIEDDFEVSMTEPQFVLMA</sequence>
<evidence type="ECO:0000313" key="2">
    <source>
        <dbReference type="EMBL" id="TPW31462.1"/>
    </source>
</evidence>
<comment type="caution">
    <text evidence="2">The sequence shown here is derived from an EMBL/GenBank/DDBJ whole genome shotgun (WGS) entry which is preliminary data.</text>
</comment>
<gene>
    <name evidence="2" type="ORF">FJU08_06795</name>
</gene>
<name>A0A506UAM2_9HYPH</name>
<dbReference type="OrthoDB" id="764352at2"/>
<reference evidence="2 3" key="1">
    <citation type="submission" date="2019-06" db="EMBL/GenBank/DDBJ databases">
        <authorList>
            <person name="Li M."/>
        </authorList>
    </citation>
    <scope>NUCLEOTIDE SEQUENCE [LARGE SCALE GENOMIC DNA]</scope>
    <source>
        <strain evidence="2 3">BGMRC2036</strain>
    </source>
</reference>
<feature type="coiled-coil region" evidence="1">
    <location>
        <begin position="57"/>
        <end position="84"/>
    </location>
</feature>
<keyword evidence="1" id="KW-0175">Coiled coil</keyword>
<dbReference type="EMBL" id="VHLG01000003">
    <property type="protein sequence ID" value="TPW31462.1"/>
    <property type="molecule type" value="Genomic_DNA"/>
</dbReference>
<evidence type="ECO:0000256" key="1">
    <source>
        <dbReference type="SAM" id="Coils"/>
    </source>
</evidence>
<evidence type="ECO:0000313" key="3">
    <source>
        <dbReference type="Proteomes" id="UP000318801"/>
    </source>
</evidence>
<dbReference type="AlphaFoldDB" id="A0A506UAM2"/>
<proteinExistence type="predicted"/>
<protein>
    <submittedName>
        <fullName evidence="2">Uncharacterized protein</fullName>
    </submittedName>
</protein>
<dbReference type="Proteomes" id="UP000318801">
    <property type="component" value="Unassembled WGS sequence"/>
</dbReference>
<dbReference type="RefSeq" id="WP_141148232.1">
    <property type="nucleotide sequence ID" value="NZ_VHLG01000003.1"/>
</dbReference>
<accession>A0A506UAM2</accession>
<keyword evidence="3" id="KW-1185">Reference proteome</keyword>
<organism evidence="2 3">
    <name type="scientific">Martelella alba</name>
    <dbReference type="NCBI Taxonomy" id="2590451"/>
    <lineage>
        <taxon>Bacteria</taxon>
        <taxon>Pseudomonadati</taxon>
        <taxon>Pseudomonadota</taxon>
        <taxon>Alphaproteobacteria</taxon>
        <taxon>Hyphomicrobiales</taxon>
        <taxon>Aurantimonadaceae</taxon>
        <taxon>Martelella</taxon>
    </lineage>
</organism>